<feature type="region of interest" description="Disordered" evidence="6">
    <location>
        <begin position="349"/>
        <end position="420"/>
    </location>
</feature>
<dbReference type="PANTHER" id="PTHR13948:SF3">
    <property type="entry name" value="FI21118P1"/>
    <property type="match status" value="1"/>
</dbReference>
<dbReference type="PROSITE" id="PS50157">
    <property type="entry name" value="ZINC_FINGER_C2H2_2"/>
    <property type="match status" value="1"/>
</dbReference>
<keyword evidence="11" id="KW-1185">Reference proteome</keyword>
<gene>
    <name evidence="10" type="ORF">DC041_0008950</name>
</gene>
<feature type="domain" description="G-patch" evidence="9">
    <location>
        <begin position="649"/>
        <end position="695"/>
    </location>
</feature>
<feature type="region of interest" description="Disordered" evidence="6">
    <location>
        <begin position="436"/>
        <end position="485"/>
    </location>
</feature>
<evidence type="ECO:0000256" key="6">
    <source>
        <dbReference type="SAM" id="MobiDB-lite"/>
    </source>
</evidence>
<feature type="region of interest" description="Disordered" evidence="6">
    <location>
        <begin position="577"/>
        <end position="623"/>
    </location>
</feature>
<dbReference type="InterPro" id="IPR000467">
    <property type="entry name" value="G_patch_dom"/>
</dbReference>
<keyword evidence="2 5" id="KW-0694">RNA-binding</keyword>
<dbReference type="InterPro" id="IPR013087">
    <property type="entry name" value="Znf_C2H2_type"/>
</dbReference>
<dbReference type="CDD" id="cd16162">
    <property type="entry name" value="OCRE_RBM5_like"/>
    <property type="match status" value="1"/>
</dbReference>
<dbReference type="InterPro" id="IPR035979">
    <property type="entry name" value="RBD_domain_sf"/>
</dbReference>
<evidence type="ECO:0000256" key="5">
    <source>
        <dbReference type="PROSITE-ProRule" id="PRU00176"/>
    </source>
</evidence>
<dbReference type="GO" id="GO:0008270">
    <property type="term" value="F:zinc ion binding"/>
    <property type="evidence" value="ECO:0007669"/>
    <property type="project" value="UniProtKB-KW"/>
</dbReference>
<feature type="domain" description="RRM" evidence="7">
    <location>
        <begin position="6"/>
        <end position="84"/>
    </location>
</feature>
<dbReference type="InterPro" id="IPR012677">
    <property type="entry name" value="Nucleotide-bd_a/b_plait_sf"/>
</dbReference>
<feature type="domain" description="RRM" evidence="7">
    <location>
        <begin position="97"/>
        <end position="196"/>
    </location>
</feature>
<feature type="compositionally biased region" description="Basic and acidic residues" evidence="6">
    <location>
        <begin position="373"/>
        <end position="383"/>
    </location>
</feature>
<sequence length="720" mass="79491">MDIPTPTIMLRGLTSSTTERDVRRTLDSEHANYTDVRLVRDKKTGRWIGFVDFVSANDAKQFMRDCQGEIEVRKTIIRLNYSNPKEKRDDEFDDASPTIMLRGIPTSLDHRDIRDALDDARVSYLDVRVIKDKTTGISKGFGFVDFASVHEARRWMDHQKVMHSQYSTIMATLKTEGSYNAQLNSSRNLALDLAHAAMAAQNNNISPDTVAMNAVAASALLSQTSNNGAAVAQAAIQQKQTEQHVLSALTKSLRNHSEHTVSSNYAPSMAALVASGQQLPPPSFPFNAVTASTTTYPFPDTSKYIYDESTRFYYDPVTGLMYEPNSKYFYDRGSQQYYYWDQTKSTYLPVPQTNPQSNSVDNAASNSQTDTSDAPKNKDDRGKTAQQIAREMEKWAKKMNAQKKASSNAGQRSDVITSEASRTADTGYAILEASANNPLTSDSHTPESASLVAEYGGVEDSDDSGQDETHSEKQDSLISFNAEAETKVSEEESKLLDWAKLACMLCSRGFKDAATLQKHRAFSGLHYENLNKLRGKYGLPAIPVPTPVQNQEASTAVNSPKNSLSIASLMQIGAQTASNHEKSVASRQVSSRSGASGQYRDRAKERREKYGIPSPPRMKSLESQPSVVHIEQDSFVPPLPSIPPPPQSAPNVGSRLMEKMGWQAGQGLGRSNQGRTQIVEAEFREAGVGLGIKTSKRGPQSDNYKDNVKRAMFARFHELE</sequence>
<reference evidence="10 11" key="1">
    <citation type="journal article" date="2019" name="PLoS Pathog.">
        <title>Genome sequence of the bovine parasite Schistosoma bovis Tanzania.</title>
        <authorList>
            <person name="Oey H."/>
            <person name="Zakrzewski M."/>
            <person name="Gobert G."/>
            <person name="Gravermann K."/>
            <person name="Stoye J."/>
            <person name="Jones M."/>
            <person name="Mcmanus D."/>
            <person name="Krause L."/>
        </authorList>
    </citation>
    <scope>NUCLEOTIDE SEQUENCE [LARGE SCALE GENOMIC DNA]</scope>
    <source>
        <strain evidence="10 11">TAN1997</strain>
    </source>
</reference>
<keyword evidence="4" id="KW-0479">Metal-binding</keyword>
<keyword evidence="4" id="KW-0863">Zinc-finger</keyword>
<keyword evidence="4" id="KW-0862">Zinc</keyword>
<evidence type="ECO:0000313" key="11">
    <source>
        <dbReference type="Proteomes" id="UP000290809"/>
    </source>
</evidence>
<dbReference type="Proteomes" id="UP000290809">
    <property type="component" value="Unassembled WGS sequence"/>
</dbReference>
<accession>A0A430QMD9</accession>
<feature type="compositionally biased region" description="Polar residues" evidence="6">
    <location>
        <begin position="403"/>
        <end position="420"/>
    </location>
</feature>
<dbReference type="GO" id="GO:0003723">
    <property type="term" value="F:RNA binding"/>
    <property type="evidence" value="ECO:0007669"/>
    <property type="project" value="UniProtKB-UniRule"/>
</dbReference>
<dbReference type="EMBL" id="QMKO01001546">
    <property type="protein sequence ID" value="RTG88869.1"/>
    <property type="molecule type" value="Genomic_DNA"/>
</dbReference>
<dbReference type="Pfam" id="PF17780">
    <property type="entry name" value="OCRE"/>
    <property type="match status" value="1"/>
</dbReference>
<evidence type="ECO:0000259" key="9">
    <source>
        <dbReference type="PROSITE" id="PS50174"/>
    </source>
</evidence>
<dbReference type="InterPro" id="IPR041591">
    <property type="entry name" value="OCRE"/>
</dbReference>
<dbReference type="Pfam" id="PF01585">
    <property type="entry name" value="G-patch"/>
    <property type="match status" value="1"/>
</dbReference>
<feature type="domain" description="C2H2-type" evidence="8">
    <location>
        <begin position="501"/>
        <end position="526"/>
    </location>
</feature>
<evidence type="ECO:0000256" key="4">
    <source>
        <dbReference type="PROSITE-ProRule" id="PRU00042"/>
    </source>
</evidence>
<dbReference type="SMART" id="SM00360">
    <property type="entry name" value="RRM"/>
    <property type="match status" value="2"/>
</dbReference>
<comment type="caution">
    <text evidence="10">The sequence shown here is derived from an EMBL/GenBank/DDBJ whole genome shotgun (WGS) entry which is preliminary data.</text>
</comment>
<dbReference type="InterPro" id="IPR000504">
    <property type="entry name" value="RRM_dom"/>
</dbReference>
<organism evidence="10 11">
    <name type="scientific">Schistosoma bovis</name>
    <name type="common">Blood fluke</name>
    <dbReference type="NCBI Taxonomy" id="6184"/>
    <lineage>
        <taxon>Eukaryota</taxon>
        <taxon>Metazoa</taxon>
        <taxon>Spiralia</taxon>
        <taxon>Lophotrochozoa</taxon>
        <taxon>Platyhelminthes</taxon>
        <taxon>Trematoda</taxon>
        <taxon>Digenea</taxon>
        <taxon>Strigeidida</taxon>
        <taxon>Schistosomatoidea</taxon>
        <taxon>Schistosomatidae</taxon>
        <taxon>Schistosoma</taxon>
    </lineage>
</organism>
<protein>
    <submittedName>
        <fullName evidence="10">RNA-binding protein 5/10</fullName>
    </submittedName>
</protein>
<evidence type="ECO:0000256" key="3">
    <source>
        <dbReference type="ARBA" id="ARBA00023242"/>
    </source>
</evidence>
<evidence type="ECO:0000259" key="8">
    <source>
        <dbReference type="PROSITE" id="PS50157"/>
    </source>
</evidence>
<feature type="compositionally biased region" description="Acidic residues" evidence="6">
    <location>
        <begin position="457"/>
        <end position="466"/>
    </location>
</feature>
<feature type="compositionally biased region" description="Polar residues" evidence="6">
    <location>
        <begin position="349"/>
        <end position="372"/>
    </location>
</feature>
<dbReference type="SMART" id="SM00443">
    <property type="entry name" value="G_patch"/>
    <property type="match status" value="1"/>
</dbReference>
<evidence type="ECO:0000256" key="1">
    <source>
        <dbReference type="ARBA" id="ARBA00004123"/>
    </source>
</evidence>
<proteinExistence type="predicted"/>
<comment type="subcellular location">
    <subcellularLocation>
        <location evidence="1">Nucleus</location>
    </subcellularLocation>
</comment>
<feature type="compositionally biased region" description="Basic and acidic residues" evidence="6">
    <location>
        <begin position="599"/>
        <end position="610"/>
    </location>
</feature>
<dbReference type="PROSITE" id="PS50174">
    <property type="entry name" value="G_PATCH"/>
    <property type="match status" value="1"/>
</dbReference>
<dbReference type="Gene3D" id="3.30.70.330">
    <property type="match status" value="2"/>
</dbReference>
<dbReference type="PROSITE" id="PS50102">
    <property type="entry name" value="RRM"/>
    <property type="match status" value="2"/>
</dbReference>
<feature type="compositionally biased region" description="Polar residues" evidence="6">
    <location>
        <begin position="436"/>
        <end position="448"/>
    </location>
</feature>
<dbReference type="STRING" id="6184.A0A430QMD9"/>
<evidence type="ECO:0000256" key="2">
    <source>
        <dbReference type="ARBA" id="ARBA00022884"/>
    </source>
</evidence>
<dbReference type="PANTHER" id="PTHR13948">
    <property type="entry name" value="RNA-BINDING PROTEIN"/>
    <property type="match status" value="1"/>
</dbReference>
<evidence type="ECO:0000259" key="7">
    <source>
        <dbReference type="PROSITE" id="PS50102"/>
    </source>
</evidence>
<dbReference type="Pfam" id="PF00076">
    <property type="entry name" value="RRM_1"/>
    <property type="match status" value="2"/>
</dbReference>
<evidence type="ECO:0000313" key="10">
    <source>
        <dbReference type="EMBL" id="RTG88869.1"/>
    </source>
</evidence>
<dbReference type="GO" id="GO:0005634">
    <property type="term" value="C:nucleus"/>
    <property type="evidence" value="ECO:0007669"/>
    <property type="project" value="UniProtKB-SubCell"/>
</dbReference>
<dbReference type="AlphaFoldDB" id="A0A430QMD9"/>
<keyword evidence="3" id="KW-0539">Nucleus</keyword>
<name>A0A430QMD9_SCHBO</name>
<feature type="compositionally biased region" description="Polar residues" evidence="6">
    <location>
        <begin position="585"/>
        <end position="596"/>
    </location>
</feature>
<dbReference type="GO" id="GO:0000398">
    <property type="term" value="P:mRNA splicing, via spliceosome"/>
    <property type="evidence" value="ECO:0007669"/>
    <property type="project" value="TreeGrafter"/>
</dbReference>
<dbReference type="SUPFAM" id="SSF54928">
    <property type="entry name" value="RNA-binding domain, RBD"/>
    <property type="match status" value="1"/>
</dbReference>